<feature type="non-terminal residue" evidence="2">
    <location>
        <position position="1"/>
    </location>
</feature>
<keyword evidence="1" id="KW-1133">Transmembrane helix</keyword>
<keyword evidence="1" id="KW-0472">Membrane</keyword>
<comment type="caution">
    <text evidence="2">The sequence shown here is derived from an EMBL/GenBank/DDBJ whole genome shotgun (WGS) entry which is preliminary data.</text>
</comment>
<evidence type="ECO:0000313" key="3">
    <source>
        <dbReference type="Proteomes" id="UP000237347"/>
    </source>
</evidence>
<evidence type="ECO:0000256" key="1">
    <source>
        <dbReference type="SAM" id="Phobius"/>
    </source>
</evidence>
<keyword evidence="1" id="KW-0812">Transmembrane</keyword>
<name>A0AAW0LTX0_QUESU</name>
<gene>
    <name evidence="2" type="ORF">CFP56_031071</name>
</gene>
<feature type="transmembrane region" description="Helical" evidence="1">
    <location>
        <begin position="45"/>
        <end position="62"/>
    </location>
</feature>
<keyword evidence="3" id="KW-1185">Reference proteome</keyword>
<organism evidence="2 3">
    <name type="scientific">Quercus suber</name>
    <name type="common">Cork oak</name>
    <dbReference type="NCBI Taxonomy" id="58331"/>
    <lineage>
        <taxon>Eukaryota</taxon>
        <taxon>Viridiplantae</taxon>
        <taxon>Streptophyta</taxon>
        <taxon>Embryophyta</taxon>
        <taxon>Tracheophyta</taxon>
        <taxon>Spermatophyta</taxon>
        <taxon>Magnoliopsida</taxon>
        <taxon>eudicotyledons</taxon>
        <taxon>Gunneridae</taxon>
        <taxon>Pentapetalae</taxon>
        <taxon>rosids</taxon>
        <taxon>fabids</taxon>
        <taxon>Fagales</taxon>
        <taxon>Fagaceae</taxon>
        <taxon>Quercus</taxon>
    </lineage>
</organism>
<proteinExistence type="predicted"/>
<accession>A0AAW0LTX0</accession>
<dbReference type="Proteomes" id="UP000237347">
    <property type="component" value="Unassembled WGS sequence"/>
</dbReference>
<dbReference type="EMBL" id="PKMF04000052">
    <property type="protein sequence ID" value="KAK7854755.1"/>
    <property type="molecule type" value="Genomic_DNA"/>
</dbReference>
<evidence type="ECO:0000313" key="2">
    <source>
        <dbReference type="EMBL" id="KAK7854755.1"/>
    </source>
</evidence>
<feature type="transmembrane region" description="Helical" evidence="1">
    <location>
        <begin position="12"/>
        <end position="33"/>
    </location>
</feature>
<reference evidence="2 3" key="1">
    <citation type="journal article" date="2018" name="Sci. Data">
        <title>The draft genome sequence of cork oak.</title>
        <authorList>
            <person name="Ramos A.M."/>
            <person name="Usie A."/>
            <person name="Barbosa P."/>
            <person name="Barros P.M."/>
            <person name="Capote T."/>
            <person name="Chaves I."/>
            <person name="Simoes F."/>
            <person name="Abreu I."/>
            <person name="Carrasquinho I."/>
            <person name="Faro C."/>
            <person name="Guimaraes J.B."/>
            <person name="Mendonca D."/>
            <person name="Nobrega F."/>
            <person name="Rodrigues L."/>
            <person name="Saibo N.J.M."/>
            <person name="Varela M.C."/>
            <person name="Egas C."/>
            <person name="Matos J."/>
            <person name="Miguel C.M."/>
            <person name="Oliveira M.M."/>
            <person name="Ricardo C.P."/>
            <person name="Goncalves S."/>
        </authorList>
    </citation>
    <scope>NUCLEOTIDE SEQUENCE [LARGE SCALE GENOMIC DNA]</scope>
    <source>
        <strain evidence="3">cv. HL8</strain>
    </source>
</reference>
<dbReference type="AlphaFoldDB" id="A0AAW0LTX0"/>
<sequence>KKQICSANRARNLNFVLNCHLLLCALCFRDLIIVDMLSPIVRSPLNMFVELGSMALCINLLLGQKHLLLYRILSLQDMFFEKMHFVTTRES</sequence>
<protein>
    <submittedName>
        <fullName evidence="2">Uncharacterized protein</fullName>
    </submittedName>
</protein>